<feature type="signal peptide" evidence="1">
    <location>
        <begin position="1"/>
        <end position="18"/>
    </location>
</feature>
<dbReference type="AlphaFoldDB" id="A0A2N1MG42"/>
<accession>A0A2N1MG42</accession>
<dbReference type="EMBL" id="LLXL01002525">
    <property type="protein sequence ID" value="PKK60620.1"/>
    <property type="molecule type" value="Genomic_DNA"/>
</dbReference>
<organism evidence="2 3">
    <name type="scientific">Rhizophagus irregularis</name>
    <dbReference type="NCBI Taxonomy" id="588596"/>
    <lineage>
        <taxon>Eukaryota</taxon>
        <taxon>Fungi</taxon>
        <taxon>Fungi incertae sedis</taxon>
        <taxon>Mucoromycota</taxon>
        <taxon>Glomeromycotina</taxon>
        <taxon>Glomeromycetes</taxon>
        <taxon>Glomerales</taxon>
        <taxon>Glomeraceae</taxon>
        <taxon>Rhizophagus</taxon>
    </lineage>
</organism>
<proteinExistence type="predicted"/>
<reference evidence="2 3" key="2">
    <citation type="submission" date="2017-10" db="EMBL/GenBank/DDBJ databases">
        <title>Extensive intraspecific genome diversity in a model arbuscular mycorrhizal fungus.</title>
        <authorList>
            <person name="Chen E.C.H."/>
            <person name="Morin E."/>
            <person name="Baudet D."/>
            <person name="Noel J."/>
            <person name="Ndikumana S."/>
            <person name="Charron P."/>
            <person name="St-Onge C."/>
            <person name="Giorgi J."/>
            <person name="Grigoriev I.V."/>
            <person name="Roux C."/>
            <person name="Martin F.M."/>
            <person name="Corradi N."/>
        </authorList>
    </citation>
    <scope>NUCLEOTIDE SEQUENCE [LARGE SCALE GENOMIC DNA]</scope>
    <source>
        <strain evidence="2 3">C2</strain>
    </source>
</reference>
<gene>
    <name evidence="2" type="ORF">RhiirC2_793062</name>
</gene>
<dbReference type="Proteomes" id="UP000233469">
    <property type="component" value="Unassembled WGS sequence"/>
</dbReference>
<evidence type="ECO:0000313" key="3">
    <source>
        <dbReference type="Proteomes" id="UP000233469"/>
    </source>
</evidence>
<dbReference type="VEuPathDB" id="FungiDB:FUN_022882"/>
<protein>
    <submittedName>
        <fullName evidence="2">Uncharacterized protein</fullName>
    </submittedName>
</protein>
<reference evidence="2 3" key="1">
    <citation type="submission" date="2016-04" db="EMBL/GenBank/DDBJ databases">
        <title>Genome analyses suggest a sexual origin of heterokaryosis in a supposedly ancient asexual fungus.</title>
        <authorList>
            <person name="Ropars J."/>
            <person name="Sedzielewska K."/>
            <person name="Noel J."/>
            <person name="Charron P."/>
            <person name="Farinelli L."/>
            <person name="Marton T."/>
            <person name="Kruger M."/>
            <person name="Pelin A."/>
            <person name="Brachmann A."/>
            <person name="Corradi N."/>
        </authorList>
    </citation>
    <scope>NUCLEOTIDE SEQUENCE [LARGE SCALE GENOMIC DNA]</scope>
    <source>
        <strain evidence="2 3">C2</strain>
    </source>
</reference>
<name>A0A2N1MG42_9GLOM</name>
<keyword evidence="1" id="KW-0732">Signal</keyword>
<evidence type="ECO:0000256" key="1">
    <source>
        <dbReference type="SAM" id="SignalP"/>
    </source>
</evidence>
<dbReference type="VEuPathDB" id="FungiDB:RhiirA1_449018"/>
<sequence length="272" mass="31394">MILIYILYISALHELAQAFQAELSQAIIKLACTDNSTLDNISTILDDDDLNHLNINLNELNTLESDGNNNSTLIHKKEGKKKDKKCGKPNEIKSYYLILKYSKVTYNIKMEYLNAISSNEDSNSTQLNTNYKKNDNIIPDFTKAYKTLIHFFRHIAEFNEEQMLKIIEKIGKDKFIAVVSDVEAAMQSVKRKAKTILQKCQKIVTFFHDEYRAEDALCKKIKKNNIKLILSEQPDIFVNVVKVKAIIQNRQFWYDVEQLKMVLNPAKNAIIP</sequence>
<evidence type="ECO:0000313" key="2">
    <source>
        <dbReference type="EMBL" id="PKK60620.1"/>
    </source>
</evidence>
<dbReference type="VEuPathDB" id="FungiDB:RhiirFUN_000975"/>
<feature type="chain" id="PRO_5014981378" evidence="1">
    <location>
        <begin position="19"/>
        <end position="272"/>
    </location>
</feature>
<comment type="caution">
    <text evidence="2">The sequence shown here is derived from an EMBL/GenBank/DDBJ whole genome shotgun (WGS) entry which is preliminary data.</text>
</comment>